<gene>
    <name evidence="1" type="ORF">T03_13531</name>
</gene>
<organism evidence="1 2">
    <name type="scientific">Trichinella britovi</name>
    <name type="common">Parasitic roundworm</name>
    <dbReference type="NCBI Taxonomy" id="45882"/>
    <lineage>
        <taxon>Eukaryota</taxon>
        <taxon>Metazoa</taxon>
        <taxon>Ecdysozoa</taxon>
        <taxon>Nematoda</taxon>
        <taxon>Enoplea</taxon>
        <taxon>Dorylaimia</taxon>
        <taxon>Trichinellida</taxon>
        <taxon>Trichinellidae</taxon>
        <taxon>Trichinella</taxon>
    </lineage>
</organism>
<dbReference type="Proteomes" id="UP000054653">
    <property type="component" value="Unassembled WGS sequence"/>
</dbReference>
<reference evidence="1 2" key="1">
    <citation type="submission" date="2015-01" db="EMBL/GenBank/DDBJ databases">
        <title>Evolution of Trichinella species and genotypes.</title>
        <authorList>
            <person name="Korhonen P.K."/>
            <person name="Edoardo P."/>
            <person name="Giuseppe L.R."/>
            <person name="Gasser R.B."/>
        </authorList>
    </citation>
    <scope>NUCLEOTIDE SEQUENCE [LARGE SCALE GENOMIC DNA]</scope>
    <source>
        <strain evidence="1">ISS120</strain>
    </source>
</reference>
<evidence type="ECO:0000313" key="2">
    <source>
        <dbReference type="Proteomes" id="UP000054653"/>
    </source>
</evidence>
<proteinExistence type="predicted"/>
<name>A0A0V1D1R4_TRIBR</name>
<dbReference type="EMBL" id="JYDI01000056">
    <property type="protein sequence ID" value="KRY55400.1"/>
    <property type="molecule type" value="Genomic_DNA"/>
</dbReference>
<evidence type="ECO:0000313" key="1">
    <source>
        <dbReference type="EMBL" id="KRY55400.1"/>
    </source>
</evidence>
<comment type="caution">
    <text evidence="1">The sequence shown here is derived from an EMBL/GenBank/DDBJ whole genome shotgun (WGS) entry which is preliminary data.</text>
</comment>
<protein>
    <submittedName>
        <fullName evidence="1">Uncharacterized protein</fullName>
    </submittedName>
</protein>
<keyword evidence="2" id="KW-1185">Reference proteome</keyword>
<sequence>MQQMCVCNKDGAHLPFLQQKQGCWYGTHFFNQPSADDGDVGKIYSIQPEEKTWRNAAALANGSIKLSADKLWQSCSAKEQKRRCRNVVTRSVSQDTNHHQKPTFYPLQSQQQRQQNAVCQKAGNCGI</sequence>
<accession>A0A0V1D1R4</accession>
<dbReference type="AlphaFoldDB" id="A0A0V1D1R4"/>